<feature type="compositionally biased region" description="Basic and acidic residues" evidence="1">
    <location>
        <begin position="244"/>
        <end position="254"/>
    </location>
</feature>
<proteinExistence type="predicted"/>
<feature type="region of interest" description="Disordered" evidence="1">
    <location>
        <begin position="228"/>
        <end position="254"/>
    </location>
</feature>
<dbReference type="Proteomes" id="UP001153069">
    <property type="component" value="Unassembled WGS sequence"/>
</dbReference>
<reference evidence="2" key="1">
    <citation type="submission" date="2020-06" db="EMBL/GenBank/DDBJ databases">
        <authorList>
            <consortium name="Plant Systems Biology data submission"/>
        </authorList>
    </citation>
    <scope>NUCLEOTIDE SEQUENCE</scope>
    <source>
        <strain evidence="2">D6</strain>
    </source>
</reference>
<protein>
    <submittedName>
        <fullName evidence="2">Uncharacterized protein</fullName>
    </submittedName>
</protein>
<accession>A0A9N8H1P9</accession>
<dbReference type="EMBL" id="CAICTM010000045">
    <property type="protein sequence ID" value="CAB9498803.1"/>
    <property type="molecule type" value="Genomic_DNA"/>
</dbReference>
<sequence>MPGNQPEATWRNSDTKEMLREAILRGDLHEESDLHQLYTSNALYYKWPWAQFKRNTSSLITSIKSGKQGIKWKGSKGRALLKEQIIAGIVHEMSDPEQVHAGRDEFKIFPINSFKTNMGNLLDQIITQFERLEVDTEAYGHDMAIILERRKNNPLEKRPWHRSPCPSLLEKDVKDGKHLEIDPETGKKVKPVVLYQSRLEYREFSQKVFRNHLYQEVDKRAKQQLRMDKKKTRVPMADRYQVSGDKRHLLDRVD</sequence>
<name>A0A9N8H1P9_9STRA</name>
<evidence type="ECO:0000313" key="2">
    <source>
        <dbReference type="EMBL" id="CAB9498803.1"/>
    </source>
</evidence>
<evidence type="ECO:0000313" key="3">
    <source>
        <dbReference type="Proteomes" id="UP001153069"/>
    </source>
</evidence>
<organism evidence="2 3">
    <name type="scientific">Seminavis robusta</name>
    <dbReference type="NCBI Taxonomy" id="568900"/>
    <lineage>
        <taxon>Eukaryota</taxon>
        <taxon>Sar</taxon>
        <taxon>Stramenopiles</taxon>
        <taxon>Ochrophyta</taxon>
        <taxon>Bacillariophyta</taxon>
        <taxon>Bacillariophyceae</taxon>
        <taxon>Bacillariophycidae</taxon>
        <taxon>Naviculales</taxon>
        <taxon>Naviculaceae</taxon>
        <taxon>Seminavis</taxon>
    </lineage>
</organism>
<comment type="caution">
    <text evidence="2">The sequence shown here is derived from an EMBL/GenBank/DDBJ whole genome shotgun (WGS) entry which is preliminary data.</text>
</comment>
<dbReference type="AlphaFoldDB" id="A0A9N8H1P9"/>
<gene>
    <name evidence="2" type="ORF">SEMRO_45_G027240.1</name>
</gene>
<evidence type="ECO:0000256" key="1">
    <source>
        <dbReference type="SAM" id="MobiDB-lite"/>
    </source>
</evidence>
<keyword evidence="3" id="KW-1185">Reference proteome</keyword>